<accession>A0A399N2L1</accession>
<organism evidence="1 2">
    <name type="scientific">Clavibacter michiganensis subsp. insidiosus</name>
    <dbReference type="NCBI Taxonomy" id="33014"/>
    <lineage>
        <taxon>Bacteria</taxon>
        <taxon>Bacillati</taxon>
        <taxon>Actinomycetota</taxon>
        <taxon>Actinomycetes</taxon>
        <taxon>Micrococcales</taxon>
        <taxon>Microbacteriaceae</taxon>
        <taxon>Clavibacter</taxon>
    </lineage>
</organism>
<evidence type="ECO:0000313" key="1">
    <source>
        <dbReference type="EMBL" id="RIJ44888.1"/>
    </source>
</evidence>
<gene>
    <name evidence="1" type="ORF">DZF93_01165</name>
</gene>
<reference evidence="1 2" key="1">
    <citation type="submission" date="2018-08" db="EMBL/GenBank/DDBJ databases">
        <title>Genome Sequence of Clavibacter michiganensis Subspecies type strains, and the Atypical Peach-Colored Strains Isolated from Tomato.</title>
        <authorList>
            <person name="Osdaghi E."/>
            <person name="Portier P."/>
            <person name="Briand M."/>
            <person name="Jacques M.-A."/>
        </authorList>
    </citation>
    <scope>NUCLEOTIDE SEQUENCE [LARGE SCALE GENOMIC DNA]</scope>
    <source>
        <strain evidence="1 2">CFBP 6488</strain>
    </source>
</reference>
<dbReference type="AlphaFoldDB" id="A0A399N2L1"/>
<dbReference type="Proteomes" id="UP000266634">
    <property type="component" value="Unassembled WGS sequence"/>
</dbReference>
<dbReference type="EMBL" id="QWEA01000012">
    <property type="protein sequence ID" value="RIJ44888.1"/>
    <property type="molecule type" value="Genomic_DNA"/>
</dbReference>
<proteinExistence type="predicted"/>
<protein>
    <submittedName>
        <fullName evidence="1">Uncharacterized protein</fullName>
    </submittedName>
</protein>
<evidence type="ECO:0000313" key="2">
    <source>
        <dbReference type="Proteomes" id="UP000266634"/>
    </source>
</evidence>
<comment type="caution">
    <text evidence="1">The sequence shown here is derived from an EMBL/GenBank/DDBJ whole genome shotgun (WGS) entry which is preliminary data.</text>
</comment>
<sequence>MSAGTEATGRVGVVAASAGRATKISATRARATMTAVEVRRRAGRIRLLPFEQTDQAPASATAER</sequence>
<name>A0A399N2L1_9MICO</name>